<evidence type="ECO:0000256" key="2">
    <source>
        <dbReference type="ARBA" id="ARBA00004370"/>
    </source>
</evidence>
<dbReference type="SMART" id="SM00448">
    <property type="entry name" value="REC"/>
    <property type="match status" value="1"/>
</dbReference>
<gene>
    <name evidence="17" type="ORF">D0544_03755</name>
</gene>
<feature type="domain" description="Response regulatory" evidence="16">
    <location>
        <begin position="691"/>
        <end position="807"/>
    </location>
</feature>
<keyword evidence="5" id="KW-0808">Transferase</keyword>
<dbReference type="SMART" id="SM00388">
    <property type="entry name" value="HisKA"/>
    <property type="match status" value="1"/>
</dbReference>
<dbReference type="AlphaFoldDB" id="A0A3P3VNF2"/>
<reference evidence="17 18" key="1">
    <citation type="submission" date="2018-08" db="EMBL/GenBank/DDBJ databases">
        <authorList>
            <person name="Khan S.A."/>
        </authorList>
    </citation>
    <scope>NUCLEOTIDE SEQUENCE [LARGE SCALE GENOMIC DNA]</scope>
    <source>
        <strain evidence="17 18">GTF-13</strain>
    </source>
</reference>
<dbReference type="RefSeq" id="WP_125014662.1">
    <property type="nucleotide sequence ID" value="NZ_QWEZ01000001.1"/>
</dbReference>
<organism evidence="17 18">
    <name type="scientific">Aestuariirhabdus litorea</name>
    <dbReference type="NCBI Taxonomy" id="2528527"/>
    <lineage>
        <taxon>Bacteria</taxon>
        <taxon>Pseudomonadati</taxon>
        <taxon>Pseudomonadota</taxon>
        <taxon>Gammaproteobacteria</taxon>
        <taxon>Oceanospirillales</taxon>
        <taxon>Aestuariirhabdaceae</taxon>
        <taxon>Aestuariirhabdus</taxon>
    </lineage>
</organism>
<dbReference type="PRINTS" id="PR00344">
    <property type="entry name" value="BCTRLSENSOR"/>
</dbReference>
<dbReference type="CDD" id="cd12913">
    <property type="entry name" value="PDC1_MCP_like"/>
    <property type="match status" value="1"/>
</dbReference>
<keyword evidence="9" id="KW-0067">ATP-binding</keyword>
<name>A0A3P3VNF2_9GAMM</name>
<protein>
    <recommendedName>
        <fullName evidence="3">histidine kinase</fullName>
        <ecNumber evidence="3">2.7.13.3</ecNumber>
    </recommendedName>
</protein>
<comment type="caution">
    <text evidence="17">The sequence shown here is derived from an EMBL/GenBank/DDBJ whole genome shotgun (WGS) entry which is preliminary data.</text>
</comment>
<evidence type="ECO:0000259" key="15">
    <source>
        <dbReference type="PROSITE" id="PS50109"/>
    </source>
</evidence>
<dbReference type="Gene3D" id="3.30.450.20">
    <property type="entry name" value="PAS domain"/>
    <property type="match status" value="2"/>
</dbReference>
<keyword evidence="7" id="KW-0547">Nucleotide-binding</keyword>
<feature type="transmembrane region" description="Helical" evidence="14">
    <location>
        <begin position="313"/>
        <end position="333"/>
    </location>
</feature>
<dbReference type="SUPFAM" id="SSF55874">
    <property type="entry name" value="ATPase domain of HSP90 chaperone/DNA topoisomerase II/histidine kinase"/>
    <property type="match status" value="1"/>
</dbReference>
<accession>A0A3P3VNF2</accession>
<evidence type="ECO:0000256" key="11">
    <source>
        <dbReference type="ARBA" id="ARBA00023012"/>
    </source>
</evidence>
<evidence type="ECO:0000256" key="12">
    <source>
        <dbReference type="ARBA" id="ARBA00023136"/>
    </source>
</evidence>
<dbReference type="PROSITE" id="PS50109">
    <property type="entry name" value="HIS_KIN"/>
    <property type="match status" value="1"/>
</dbReference>
<evidence type="ECO:0000256" key="8">
    <source>
        <dbReference type="ARBA" id="ARBA00022777"/>
    </source>
</evidence>
<dbReference type="Gene3D" id="3.30.565.10">
    <property type="entry name" value="Histidine kinase-like ATPase, C-terminal domain"/>
    <property type="match status" value="1"/>
</dbReference>
<dbReference type="InterPro" id="IPR036890">
    <property type="entry name" value="HATPase_C_sf"/>
</dbReference>
<evidence type="ECO:0000256" key="5">
    <source>
        <dbReference type="ARBA" id="ARBA00022679"/>
    </source>
</evidence>
<dbReference type="Pfam" id="PF00072">
    <property type="entry name" value="Response_reg"/>
    <property type="match status" value="1"/>
</dbReference>
<evidence type="ECO:0000256" key="10">
    <source>
        <dbReference type="ARBA" id="ARBA00022989"/>
    </source>
</evidence>
<dbReference type="Gene3D" id="3.40.50.2300">
    <property type="match status" value="1"/>
</dbReference>
<dbReference type="GO" id="GO:0000155">
    <property type="term" value="F:phosphorelay sensor kinase activity"/>
    <property type="evidence" value="ECO:0007669"/>
    <property type="project" value="InterPro"/>
</dbReference>
<keyword evidence="11" id="KW-0902">Two-component regulatory system</keyword>
<dbReference type="Gene3D" id="6.10.340.10">
    <property type="match status" value="1"/>
</dbReference>
<evidence type="ECO:0000256" key="13">
    <source>
        <dbReference type="PROSITE-ProRule" id="PRU00169"/>
    </source>
</evidence>
<dbReference type="GO" id="GO:0016020">
    <property type="term" value="C:membrane"/>
    <property type="evidence" value="ECO:0007669"/>
    <property type="project" value="UniProtKB-SubCell"/>
</dbReference>
<dbReference type="PANTHER" id="PTHR43047">
    <property type="entry name" value="TWO-COMPONENT HISTIDINE PROTEIN KINASE"/>
    <property type="match status" value="1"/>
</dbReference>
<keyword evidence="6 14" id="KW-0812">Transmembrane</keyword>
<comment type="catalytic activity">
    <reaction evidence="1">
        <text>ATP + protein L-histidine = ADP + protein N-phospho-L-histidine.</text>
        <dbReference type="EC" id="2.7.13.3"/>
    </reaction>
</comment>
<dbReference type="InterPro" id="IPR005467">
    <property type="entry name" value="His_kinase_dom"/>
</dbReference>
<reference evidence="17 18" key="2">
    <citation type="submission" date="2018-12" db="EMBL/GenBank/DDBJ databases">
        <title>Simiduia agarivorans gen. nov., sp. nov., a marine, agarolytic bacterium isolated from shallow coastal water from Keelung, Taiwan.</title>
        <authorList>
            <person name="Shieh W.Y."/>
        </authorList>
    </citation>
    <scope>NUCLEOTIDE SEQUENCE [LARGE SCALE GENOMIC DNA]</scope>
    <source>
        <strain evidence="17 18">GTF-13</strain>
    </source>
</reference>
<keyword evidence="10 14" id="KW-1133">Transmembrane helix</keyword>
<dbReference type="SUPFAM" id="SSF52172">
    <property type="entry name" value="CheY-like"/>
    <property type="match status" value="1"/>
</dbReference>
<sequence>MKIKAKIVIIVCAVILAAFITTALLVGLKSSNTARTQAYEIAEQTALGNSRVVQAVLQNGLYKAHMLRAAMVQIIESGHLDRQLANHMLISAFEDDLNITSVWSIWEPDAFDGRDLEYINTPAHDATGRFIPAWQLRTNLIVRMPTDHLVNSDLYQRMKRNHRAVIFEPDRHTDYADGRLLVSLVVPIMEYDRFLGVVGIDLDSSVLQAQVVRARVNDLGYAGLVSDKGTLFAHSESSLVGESLAEDPQYRQARSSLLENRSYSEVVYSTELQQEILKIYTPIRVGAASEQWTFVVGVPLDAVLESSRSLSHFTGVIGVATLILMILILSLLLQPVIDPITEMASLLRDLAKGKIRRPRPREEGGDEVDDMFQSYHQLIAANEEMSRVCEAIAVGDFSQRMSERSDGDLVAQIINDMASRRQLIDMEMRSARQAAEQANRAKSQFLSNMSHELRTPLNGVLGYVQVLLRDQSANPGQRQALRGIENCGQHLLSLINDVLDISKIESGRLELEMGSTRLADLLNSVSDIIRQRCQGKGLEFMMEVAPDLPLTIATDEVKLRQILINLLGNAIKFTERGHVLLRVRECPEQQMLEFSVEDSGVGIPADKLKAIFEPFKQADTGHQSSGTGLGLAISRRLCELMGGRLRVRSQEGRGSCFSFTVPLRELDDQSGLQLVDERLQAPHLKAGQRVRVLIADDQETNRDILSRLLGEAGFETLQVHNGQQVLDHLESDPLPLVLMDIRMPVMSGTEAARRIRDSKRYPNTRVIAVSASVFPEFVDHLADYGFDDFIAKPFRASELFSKIQKHLGVEYEPLSLPDVEEEVQVPLPVLPPACFNRLQQAVELGDIEALRQLELELAGMGDAERHFAEKLGALLVDFDLGAIQELLTTLEPSNP</sequence>
<evidence type="ECO:0000256" key="14">
    <source>
        <dbReference type="SAM" id="Phobius"/>
    </source>
</evidence>
<evidence type="ECO:0000256" key="3">
    <source>
        <dbReference type="ARBA" id="ARBA00012438"/>
    </source>
</evidence>
<dbReference type="CDD" id="cd16922">
    <property type="entry name" value="HATPase_EvgS-ArcB-TorS-like"/>
    <property type="match status" value="1"/>
</dbReference>
<evidence type="ECO:0000313" key="18">
    <source>
        <dbReference type="Proteomes" id="UP000280792"/>
    </source>
</evidence>
<evidence type="ECO:0000259" key="16">
    <source>
        <dbReference type="PROSITE" id="PS50110"/>
    </source>
</evidence>
<feature type="transmembrane region" description="Helical" evidence="14">
    <location>
        <begin position="7"/>
        <end position="28"/>
    </location>
</feature>
<keyword evidence="12 14" id="KW-0472">Membrane</keyword>
<evidence type="ECO:0000256" key="1">
    <source>
        <dbReference type="ARBA" id="ARBA00000085"/>
    </source>
</evidence>
<feature type="modified residue" description="4-aspartylphosphate" evidence="13">
    <location>
        <position position="740"/>
    </location>
</feature>
<feature type="domain" description="Histidine kinase" evidence="15">
    <location>
        <begin position="448"/>
        <end position="665"/>
    </location>
</feature>
<dbReference type="GO" id="GO:0005524">
    <property type="term" value="F:ATP binding"/>
    <property type="evidence" value="ECO:0007669"/>
    <property type="project" value="UniProtKB-KW"/>
</dbReference>
<dbReference type="FunFam" id="1.10.287.130:FF:000004">
    <property type="entry name" value="Ethylene receptor 1"/>
    <property type="match status" value="1"/>
</dbReference>
<evidence type="ECO:0000313" key="17">
    <source>
        <dbReference type="EMBL" id="RRJ84235.1"/>
    </source>
</evidence>
<dbReference type="Gene3D" id="1.10.287.130">
    <property type="match status" value="1"/>
</dbReference>
<dbReference type="InterPro" id="IPR011006">
    <property type="entry name" value="CheY-like_superfamily"/>
</dbReference>
<dbReference type="Pfam" id="PF02518">
    <property type="entry name" value="HATPase_c"/>
    <property type="match status" value="1"/>
</dbReference>
<dbReference type="PANTHER" id="PTHR43047:SF78">
    <property type="entry name" value="SENSORY_REGULATORY PROTEIN RPFC"/>
    <property type="match status" value="1"/>
</dbReference>
<evidence type="ECO:0000256" key="4">
    <source>
        <dbReference type="ARBA" id="ARBA00022553"/>
    </source>
</evidence>
<dbReference type="FunFam" id="3.30.565.10:FF:000010">
    <property type="entry name" value="Sensor histidine kinase RcsC"/>
    <property type="match status" value="1"/>
</dbReference>
<dbReference type="Pfam" id="PF00512">
    <property type="entry name" value="HisKA"/>
    <property type="match status" value="1"/>
</dbReference>
<keyword evidence="4 13" id="KW-0597">Phosphoprotein</keyword>
<evidence type="ECO:0000256" key="6">
    <source>
        <dbReference type="ARBA" id="ARBA00022692"/>
    </source>
</evidence>
<dbReference type="CDD" id="cd00082">
    <property type="entry name" value="HisKA"/>
    <property type="match status" value="1"/>
</dbReference>
<dbReference type="EMBL" id="QWEZ01000001">
    <property type="protein sequence ID" value="RRJ84235.1"/>
    <property type="molecule type" value="Genomic_DNA"/>
</dbReference>
<keyword evidence="8 17" id="KW-0418">Kinase</keyword>
<dbReference type="InterPro" id="IPR003594">
    <property type="entry name" value="HATPase_dom"/>
</dbReference>
<dbReference type="CDD" id="cd06225">
    <property type="entry name" value="HAMP"/>
    <property type="match status" value="1"/>
</dbReference>
<dbReference type="CDD" id="cd17546">
    <property type="entry name" value="REC_hyHK_CKI1_RcsC-like"/>
    <property type="match status" value="1"/>
</dbReference>
<dbReference type="PROSITE" id="PS50110">
    <property type="entry name" value="RESPONSE_REGULATORY"/>
    <property type="match status" value="1"/>
</dbReference>
<evidence type="ECO:0000256" key="7">
    <source>
        <dbReference type="ARBA" id="ARBA00022741"/>
    </source>
</evidence>
<proteinExistence type="predicted"/>
<dbReference type="InterPro" id="IPR003661">
    <property type="entry name" value="HisK_dim/P_dom"/>
</dbReference>
<dbReference type="InterPro" id="IPR004358">
    <property type="entry name" value="Sig_transdc_His_kin-like_C"/>
</dbReference>
<dbReference type="EC" id="2.7.13.3" evidence="3"/>
<dbReference type="Proteomes" id="UP000280792">
    <property type="component" value="Unassembled WGS sequence"/>
</dbReference>
<evidence type="ECO:0000256" key="9">
    <source>
        <dbReference type="ARBA" id="ARBA00022840"/>
    </source>
</evidence>
<dbReference type="SMART" id="SM00387">
    <property type="entry name" value="HATPase_c"/>
    <property type="match status" value="1"/>
</dbReference>
<dbReference type="InterPro" id="IPR001789">
    <property type="entry name" value="Sig_transdc_resp-reg_receiver"/>
</dbReference>
<dbReference type="InterPro" id="IPR036097">
    <property type="entry name" value="HisK_dim/P_sf"/>
</dbReference>
<dbReference type="SUPFAM" id="SSF47384">
    <property type="entry name" value="Homodimeric domain of signal transducing histidine kinase"/>
    <property type="match status" value="1"/>
</dbReference>
<keyword evidence="18" id="KW-1185">Reference proteome</keyword>
<comment type="subcellular location">
    <subcellularLocation>
        <location evidence="2">Membrane</location>
    </subcellularLocation>
</comment>